<evidence type="ECO:0000256" key="10">
    <source>
        <dbReference type="RuleBase" id="RU000461"/>
    </source>
</evidence>
<dbReference type="SUPFAM" id="SSF48264">
    <property type="entry name" value="Cytochrome P450"/>
    <property type="match status" value="1"/>
</dbReference>
<dbReference type="InParanoid" id="W4K3V4"/>
<dbReference type="EMBL" id="KI925460">
    <property type="protein sequence ID" value="ETW79741.1"/>
    <property type="molecule type" value="Genomic_DNA"/>
</dbReference>
<dbReference type="OrthoDB" id="2789670at2759"/>
<keyword evidence="6 10" id="KW-0560">Oxidoreductase</keyword>
<dbReference type="PANTHER" id="PTHR46300">
    <property type="entry name" value="P450, PUTATIVE (EUROFUNG)-RELATED-RELATED"/>
    <property type="match status" value="1"/>
</dbReference>
<evidence type="ECO:0000256" key="7">
    <source>
        <dbReference type="ARBA" id="ARBA00023004"/>
    </source>
</evidence>
<dbReference type="GO" id="GO:0004497">
    <property type="term" value="F:monooxygenase activity"/>
    <property type="evidence" value="ECO:0007669"/>
    <property type="project" value="UniProtKB-KW"/>
</dbReference>
<sequence>MYADILLLALATSTFLLYRWITASRLKLPPGPPADPFIGNLRQMASFDSQQETFAEWGKVFGDVMHARIFGRSMIILNSFRAARDLMDKRSLNYSCRPRLVLIAEMMGWDSVLTNLPYGERFRKHRRLIQEAFSPQAILAFRPLQRMEACTLLLGLLESPDSFMGHVRRFSAATIMKIAYGHTVNSVDELYVRLAEEAATDTVNSGSPGSMLVDFLTSYVLCDSVKYLPSWMPGAGFKRHASKTRVKVHRMIDAPFQMVKRTMAAGTAIPSFTSSLLVDKESGNPTDLKEEEDIKAAAGVLYGAATDTTSACLDTFFLAMTLYPEVQAKAQEELDRVIGPDRLPDFNDREAHSLPYLECVIKEVYRWGAPVPLGLPHRSMKDDRYRGYDIPGDTIIVPNIWSDMYPEPNVFWPDRFAHQDNATAEVTDPKNTVFGFGRRVCPGQWFGDANIWLITACVLATFRISRARDERGEDIIPAGLFSTNFVRHPKPFKCGIKPRSQKAVELIHEIISSLAG</sequence>
<feature type="binding site" description="axial binding residue" evidence="9">
    <location>
        <position position="441"/>
    </location>
    <ligand>
        <name>heme</name>
        <dbReference type="ChEBI" id="CHEBI:30413"/>
    </ligand>
    <ligandPart>
        <name>Fe</name>
        <dbReference type="ChEBI" id="CHEBI:18248"/>
    </ligandPart>
</feature>
<dbReference type="PROSITE" id="PS00086">
    <property type="entry name" value="CYTOCHROME_P450"/>
    <property type="match status" value="1"/>
</dbReference>
<dbReference type="GeneID" id="20670755"/>
<protein>
    <submittedName>
        <fullName evidence="11">Cytochrome P450 monooxygenase 105</fullName>
    </submittedName>
</protein>
<dbReference type="eggNOG" id="KOG0156">
    <property type="taxonomic scope" value="Eukaryota"/>
</dbReference>
<dbReference type="Proteomes" id="UP000030671">
    <property type="component" value="Unassembled WGS sequence"/>
</dbReference>
<evidence type="ECO:0000256" key="8">
    <source>
        <dbReference type="ARBA" id="ARBA00023033"/>
    </source>
</evidence>
<keyword evidence="4 9" id="KW-0349">Heme</keyword>
<dbReference type="PANTHER" id="PTHR46300:SF7">
    <property type="entry name" value="P450, PUTATIVE (EUROFUNG)-RELATED"/>
    <property type="match status" value="1"/>
</dbReference>
<keyword evidence="12" id="KW-1185">Reference proteome</keyword>
<evidence type="ECO:0000256" key="6">
    <source>
        <dbReference type="ARBA" id="ARBA00023002"/>
    </source>
</evidence>
<gene>
    <name evidence="11" type="primary">cpm105</name>
    <name evidence="11" type="ORF">HETIRDRAFT_321457</name>
</gene>
<dbReference type="Pfam" id="PF00067">
    <property type="entry name" value="p450"/>
    <property type="match status" value="1"/>
</dbReference>
<keyword evidence="7 9" id="KW-0408">Iron</keyword>
<keyword evidence="5 9" id="KW-0479">Metal-binding</keyword>
<evidence type="ECO:0000256" key="4">
    <source>
        <dbReference type="ARBA" id="ARBA00022617"/>
    </source>
</evidence>
<evidence type="ECO:0000256" key="2">
    <source>
        <dbReference type="ARBA" id="ARBA00005179"/>
    </source>
</evidence>
<evidence type="ECO:0000256" key="5">
    <source>
        <dbReference type="ARBA" id="ARBA00022723"/>
    </source>
</evidence>
<dbReference type="InterPro" id="IPR050364">
    <property type="entry name" value="Cytochrome_P450_fung"/>
</dbReference>
<dbReference type="InterPro" id="IPR036396">
    <property type="entry name" value="Cyt_P450_sf"/>
</dbReference>
<proteinExistence type="inferred from homology"/>
<dbReference type="PRINTS" id="PR00463">
    <property type="entry name" value="EP450I"/>
</dbReference>
<dbReference type="GO" id="GO:0016705">
    <property type="term" value="F:oxidoreductase activity, acting on paired donors, with incorporation or reduction of molecular oxygen"/>
    <property type="evidence" value="ECO:0007669"/>
    <property type="project" value="InterPro"/>
</dbReference>
<dbReference type="AlphaFoldDB" id="W4K3V4"/>
<name>W4K3V4_HETIT</name>
<evidence type="ECO:0000256" key="3">
    <source>
        <dbReference type="ARBA" id="ARBA00010617"/>
    </source>
</evidence>
<organism evidence="11 12">
    <name type="scientific">Heterobasidion irregulare (strain TC 32-1)</name>
    <dbReference type="NCBI Taxonomy" id="747525"/>
    <lineage>
        <taxon>Eukaryota</taxon>
        <taxon>Fungi</taxon>
        <taxon>Dikarya</taxon>
        <taxon>Basidiomycota</taxon>
        <taxon>Agaricomycotina</taxon>
        <taxon>Agaricomycetes</taxon>
        <taxon>Russulales</taxon>
        <taxon>Bondarzewiaceae</taxon>
        <taxon>Heterobasidion</taxon>
        <taxon>Heterobasidion annosum species complex</taxon>
    </lineage>
</organism>
<evidence type="ECO:0000256" key="1">
    <source>
        <dbReference type="ARBA" id="ARBA00001971"/>
    </source>
</evidence>
<comment type="similarity">
    <text evidence="3 10">Belongs to the cytochrome P450 family.</text>
</comment>
<evidence type="ECO:0000313" key="11">
    <source>
        <dbReference type="EMBL" id="ETW79741.1"/>
    </source>
</evidence>
<dbReference type="InterPro" id="IPR002401">
    <property type="entry name" value="Cyt_P450_E_grp-I"/>
</dbReference>
<accession>W4K3V4</accession>
<reference evidence="11 12" key="1">
    <citation type="journal article" date="2012" name="New Phytol.">
        <title>Insight into trade-off between wood decay and parasitism from the genome of a fungal forest pathogen.</title>
        <authorList>
            <person name="Olson A."/>
            <person name="Aerts A."/>
            <person name="Asiegbu F."/>
            <person name="Belbahri L."/>
            <person name="Bouzid O."/>
            <person name="Broberg A."/>
            <person name="Canback B."/>
            <person name="Coutinho P.M."/>
            <person name="Cullen D."/>
            <person name="Dalman K."/>
            <person name="Deflorio G."/>
            <person name="van Diepen L.T."/>
            <person name="Dunand C."/>
            <person name="Duplessis S."/>
            <person name="Durling M."/>
            <person name="Gonthier P."/>
            <person name="Grimwood J."/>
            <person name="Fossdal C.G."/>
            <person name="Hansson D."/>
            <person name="Henrissat B."/>
            <person name="Hietala A."/>
            <person name="Himmelstrand K."/>
            <person name="Hoffmeister D."/>
            <person name="Hogberg N."/>
            <person name="James T.Y."/>
            <person name="Karlsson M."/>
            <person name="Kohler A."/>
            <person name="Kues U."/>
            <person name="Lee Y.H."/>
            <person name="Lin Y.C."/>
            <person name="Lind M."/>
            <person name="Lindquist E."/>
            <person name="Lombard V."/>
            <person name="Lucas S."/>
            <person name="Lunden K."/>
            <person name="Morin E."/>
            <person name="Murat C."/>
            <person name="Park J."/>
            <person name="Raffaello T."/>
            <person name="Rouze P."/>
            <person name="Salamov A."/>
            <person name="Schmutz J."/>
            <person name="Solheim H."/>
            <person name="Stahlberg J."/>
            <person name="Velez H."/>
            <person name="de Vries R.P."/>
            <person name="Wiebenga A."/>
            <person name="Woodward S."/>
            <person name="Yakovlev I."/>
            <person name="Garbelotto M."/>
            <person name="Martin F."/>
            <person name="Grigoriev I.V."/>
            <person name="Stenlid J."/>
        </authorList>
    </citation>
    <scope>NUCLEOTIDE SEQUENCE [LARGE SCALE GENOMIC DNA]</scope>
    <source>
        <strain evidence="11 12">TC 32-1</strain>
    </source>
</reference>
<dbReference type="RefSeq" id="XP_009548298.1">
    <property type="nucleotide sequence ID" value="XM_009550003.1"/>
</dbReference>
<dbReference type="Gene3D" id="1.10.630.10">
    <property type="entry name" value="Cytochrome P450"/>
    <property type="match status" value="1"/>
</dbReference>
<keyword evidence="8 10" id="KW-0503">Monooxygenase</keyword>
<dbReference type="InterPro" id="IPR001128">
    <property type="entry name" value="Cyt_P450"/>
</dbReference>
<evidence type="ECO:0000256" key="9">
    <source>
        <dbReference type="PIRSR" id="PIRSR602401-1"/>
    </source>
</evidence>
<dbReference type="CDD" id="cd11065">
    <property type="entry name" value="CYP64-like"/>
    <property type="match status" value="1"/>
</dbReference>
<dbReference type="KEGG" id="hir:HETIRDRAFT_321457"/>
<dbReference type="HOGENOM" id="CLU_001570_2_3_1"/>
<comment type="pathway">
    <text evidence="2">Secondary metabolite biosynthesis.</text>
</comment>
<dbReference type="GO" id="GO:0020037">
    <property type="term" value="F:heme binding"/>
    <property type="evidence" value="ECO:0007669"/>
    <property type="project" value="InterPro"/>
</dbReference>
<dbReference type="GO" id="GO:0005506">
    <property type="term" value="F:iron ion binding"/>
    <property type="evidence" value="ECO:0007669"/>
    <property type="project" value="InterPro"/>
</dbReference>
<comment type="cofactor">
    <cofactor evidence="1 9">
        <name>heme</name>
        <dbReference type="ChEBI" id="CHEBI:30413"/>
    </cofactor>
</comment>
<dbReference type="InterPro" id="IPR017972">
    <property type="entry name" value="Cyt_P450_CS"/>
</dbReference>
<evidence type="ECO:0000313" key="12">
    <source>
        <dbReference type="Proteomes" id="UP000030671"/>
    </source>
</evidence>